<evidence type="ECO:0000259" key="6">
    <source>
        <dbReference type="Pfam" id="PF00266"/>
    </source>
</evidence>
<evidence type="ECO:0000256" key="1">
    <source>
        <dbReference type="ARBA" id="ARBA00001933"/>
    </source>
</evidence>
<keyword evidence="2 5" id="KW-0032">Aminotransferase</keyword>
<evidence type="ECO:0000313" key="7">
    <source>
        <dbReference type="EMBL" id="QXM25473.1"/>
    </source>
</evidence>
<name>A0A975U4Y8_9PROT</name>
<dbReference type="InterPro" id="IPR024169">
    <property type="entry name" value="SP_NH2Trfase/AEP_transaminase"/>
</dbReference>
<accession>A0A975U4Y8</accession>
<dbReference type="EC" id="2.6.1.37" evidence="5"/>
<evidence type="ECO:0000256" key="2">
    <source>
        <dbReference type="ARBA" id="ARBA00022576"/>
    </source>
</evidence>
<protein>
    <recommendedName>
        <fullName evidence="5">2-aminoethylphosphonate--pyruvate transaminase</fullName>
        <ecNumber evidence="5">2.6.1.37</ecNumber>
    </recommendedName>
    <alternativeName>
        <fullName evidence="5">2-aminoethylphosphonate aminotransferase</fullName>
    </alternativeName>
    <alternativeName>
        <fullName evidence="5">AEP transaminase</fullName>
        <shortName evidence="5">AEPT</shortName>
    </alternativeName>
</protein>
<dbReference type="AlphaFoldDB" id="A0A975U4Y8"/>
<reference evidence="7" key="1">
    <citation type="submission" date="2021-06" db="EMBL/GenBank/DDBJ databases">
        <title>Elioraea tepida, sp. nov., a moderately thermophilic aerobic anoxygenic phototrophic bacterium isolated from an alkaline siliceous hot spring mat community in Yellowstone National Park, WY, USA.</title>
        <authorList>
            <person name="Saini M.K."/>
            <person name="Yoshida S."/>
            <person name="Sebastian A."/>
            <person name="Hirose S."/>
            <person name="Hara E."/>
            <person name="Tamaki H."/>
            <person name="Soulier N.T."/>
            <person name="Albert I."/>
            <person name="Hanada S."/>
            <person name="Bryant D.A."/>
            <person name="Tank M."/>
        </authorList>
    </citation>
    <scope>NUCLEOTIDE SEQUENCE</scope>
    <source>
        <strain evidence="7">MS-P2</strain>
    </source>
</reference>
<evidence type="ECO:0000256" key="4">
    <source>
        <dbReference type="ARBA" id="ARBA00022898"/>
    </source>
</evidence>
<dbReference type="Pfam" id="PF00266">
    <property type="entry name" value="Aminotran_5"/>
    <property type="match status" value="1"/>
</dbReference>
<dbReference type="InterPro" id="IPR012703">
    <property type="entry name" value="NH2EtPonate_pyrv_transaminase"/>
</dbReference>
<dbReference type="GO" id="GO:0047304">
    <property type="term" value="F:2-aminoethylphosphonate-pyruvate transaminase activity"/>
    <property type="evidence" value="ECO:0007669"/>
    <property type="project" value="UniProtKB-UniRule"/>
</dbReference>
<feature type="modified residue" description="N6-(pyridoxal phosphate)lysine" evidence="5">
    <location>
        <position position="194"/>
    </location>
</feature>
<keyword evidence="8" id="KW-1185">Reference proteome</keyword>
<comment type="function">
    <text evidence="5">Involved in phosphonate degradation.</text>
</comment>
<proteinExistence type="inferred from homology"/>
<dbReference type="Proteomes" id="UP000694001">
    <property type="component" value="Chromosome"/>
</dbReference>
<feature type="domain" description="Aminotransferase class V" evidence="6">
    <location>
        <begin position="61"/>
        <end position="300"/>
    </location>
</feature>
<dbReference type="PANTHER" id="PTHR42778">
    <property type="entry name" value="2-AMINOETHYLPHOSPHONATE--PYRUVATE TRANSAMINASE"/>
    <property type="match status" value="1"/>
</dbReference>
<gene>
    <name evidence="5" type="primary">phnW</name>
    <name evidence="7" type="ORF">KO353_04395</name>
</gene>
<keyword evidence="4 5" id="KW-0663">Pyridoxal phosphate</keyword>
<comment type="subunit">
    <text evidence="5">Homodimer.</text>
</comment>
<dbReference type="NCBIfam" id="NF010006">
    <property type="entry name" value="PRK13479.1"/>
    <property type="match status" value="1"/>
</dbReference>
<dbReference type="PANTHER" id="PTHR42778:SF1">
    <property type="entry name" value="2-AMINOETHYLPHOSPHONATE--PYRUVATE TRANSAMINASE"/>
    <property type="match status" value="1"/>
</dbReference>
<dbReference type="InterPro" id="IPR000192">
    <property type="entry name" value="Aminotrans_V_dom"/>
</dbReference>
<dbReference type="HAMAP" id="MF_01376">
    <property type="entry name" value="PhnW_aminotrans_5"/>
    <property type="match status" value="1"/>
</dbReference>
<comment type="catalytic activity">
    <reaction evidence="5">
        <text>(2-aminoethyl)phosphonate + pyruvate = phosphonoacetaldehyde + L-alanine</text>
        <dbReference type="Rhea" id="RHEA:17021"/>
        <dbReference type="ChEBI" id="CHEBI:15361"/>
        <dbReference type="ChEBI" id="CHEBI:57418"/>
        <dbReference type="ChEBI" id="CHEBI:57972"/>
        <dbReference type="ChEBI" id="CHEBI:58383"/>
        <dbReference type="EC" id="2.6.1.37"/>
    </reaction>
</comment>
<dbReference type="GO" id="GO:0019700">
    <property type="term" value="P:organic phosphonate catabolic process"/>
    <property type="evidence" value="ECO:0007669"/>
    <property type="project" value="InterPro"/>
</dbReference>
<comment type="cofactor">
    <cofactor evidence="1 5">
        <name>pyridoxal 5'-phosphate</name>
        <dbReference type="ChEBI" id="CHEBI:597326"/>
    </cofactor>
</comment>
<sequence length="379" mass="40669">MTEPPLLLIPGPVQTHPRVKATMAQDIAPWDNDTRTRYAALRERLRAIAGGIEGEHVCLPLQGCGHFIVEAALRTFVAPGTKVLIPNNGNYGTRMIRLAREAGRVAVAIEIPEGELATAQMVEKALAEDPSIGTVAVVHSETSTSVINPVEEIAAAVRAAGRRLIVDAVSAFGAIPFDLGAHPETDAIVFSSNKCLEAMPGIGVAVARVDRLEACRGNAGSWSLDLSDLLHHARSYGWGSIRFTPPIQSLAALEVALELFEAEGGQPARLARYTENARILYDGLAALGLTPWVPRDRQGPIIVTMHQPPDQAFALQPFVDALKRRGFLISNFSTTSVPTFRVGAIGHLFPDDMRRATAAIADTLEEMGVRHLARAPLAA</sequence>
<dbReference type="PIRSF" id="PIRSF000524">
    <property type="entry name" value="SPT"/>
    <property type="match status" value="1"/>
</dbReference>
<dbReference type="RefSeq" id="WP_218286529.1">
    <property type="nucleotide sequence ID" value="NZ_CP076448.1"/>
</dbReference>
<organism evidence="7 8">
    <name type="scientific">Elioraea tepida</name>
    <dbReference type="NCBI Taxonomy" id="2843330"/>
    <lineage>
        <taxon>Bacteria</taxon>
        <taxon>Pseudomonadati</taxon>
        <taxon>Pseudomonadota</taxon>
        <taxon>Alphaproteobacteria</taxon>
        <taxon>Acetobacterales</taxon>
        <taxon>Elioraeaceae</taxon>
        <taxon>Elioraea</taxon>
    </lineage>
</organism>
<keyword evidence="5" id="KW-0670">Pyruvate</keyword>
<comment type="similarity">
    <text evidence="5">Belongs to the class-V pyridoxal-phosphate-dependent aminotransferase family. PhnW subfamily.</text>
</comment>
<dbReference type="KEGG" id="elio:KO353_04395"/>
<dbReference type="EMBL" id="CP076448">
    <property type="protein sequence ID" value="QXM25473.1"/>
    <property type="molecule type" value="Genomic_DNA"/>
</dbReference>
<evidence type="ECO:0000256" key="3">
    <source>
        <dbReference type="ARBA" id="ARBA00022679"/>
    </source>
</evidence>
<evidence type="ECO:0000256" key="5">
    <source>
        <dbReference type="HAMAP-Rule" id="MF_01376"/>
    </source>
</evidence>
<evidence type="ECO:0000313" key="8">
    <source>
        <dbReference type="Proteomes" id="UP000694001"/>
    </source>
</evidence>
<keyword evidence="3 5" id="KW-0808">Transferase</keyword>